<dbReference type="EMBL" id="JBHSXX010000001">
    <property type="protein sequence ID" value="MFC6869386.1"/>
    <property type="molecule type" value="Genomic_DNA"/>
</dbReference>
<name>A0ABW2C273_9PSEU</name>
<keyword evidence="2" id="KW-1185">Reference proteome</keyword>
<evidence type="ECO:0000313" key="2">
    <source>
        <dbReference type="Proteomes" id="UP001596337"/>
    </source>
</evidence>
<gene>
    <name evidence="1" type="ORF">ACFQGD_19765</name>
</gene>
<dbReference type="RefSeq" id="WP_345389730.1">
    <property type="nucleotide sequence ID" value="NZ_BAABLA010000003.1"/>
</dbReference>
<dbReference type="Proteomes" id="UP001596337">
    <property type="component" value="Unassembled WGS sequence"/>
</dbReference>
<proteinExistence type="predicted"/>
<comment type="caution">
    <text evidence="1">The sequence shown here is derived from an EMBL/GenBank/DDBJ whole genome shotgun (WGS) entry which is preliminary data.</text>
</comment>
<reference evidence="2" key="1">
    <citation type="journal article" date="2019" name="Int. J. Syst. Evol. Microbiol.">
        <title>The Global Catalogue of Microorganisms (GCM) 10K type strain sequencing project: providing services to taxonomists for standard genome sequencing and annotation.</title>
        <authorList>
            <consortium name="The Broad Institute Genomics Platform"/>
            <consortium name="The Broad Institute Genome Sequencing Center for Infectious Disease"/>
            <person name="Wu L."/>
            <person name="Ma J."/>
        </authorList>
    </citation>
    <scope>NUCLEOTIDE SEQUENCE [LARGE SCALE GENOMIC DNA]</scope>
    <source>
        <strain evidence="2">KCTC 32255</strain>
    </source>
</reference>
<protein>
    <submittedName>
        <fullName evidence="1">Uncharacterized protein</fullName>
    </submittedName>
</protein>
<sequence>MSVVPTDGHADEPLVADLIDRFDFDGVARRIVETTLPTIPDYARTAVEVT</sequence>
<accession>A0ABW2C273</accession>
<organism evidence="1 2">
    <name type="scientific">Haloechinothrix salitolerans</name>
    <dbReference type="NCBI Taxonomy" id="926830"/>
    <lineage>
        <taxon>Bacteria</taxon>
        <taxon>Bacillati</taxon>
        <taxon>Actinomycetota</taxon>
        <taxon>Actinomycetes</taxon>
        <taxon>Pseudonocardiales</taxon>
        <taxon>Pseudonocardiaceae</taxon>
        <taxon>Haloechinothrix</taxon>
    </lineage>
</organism>
<evidence type="ECO:0000313" key="1">
    <source>
        <dbReference type="EMBL" id="MFC6869386.1"/>
    </source>
</evidence>